<accession>A0ABR9K7I5</accession>
<feature type="chain" id="PRO_5047013717" description="Spore-associated protein A" evidence="1">
    <location>
        <begin position="25"/>
        <end position="143"/>
    </location>
</feature>
<keyword evidence="3" id="KW-1185">Reference proteome</keyword>
<gene>
    <name evidence="2" type="ORF">H4W81_000755</name>
</gene>
<comment type="caution">
    <text evidence="2">The sequence shown here is derived from an EMBL/GenBank/DDBJ whole genome shotgun (WGS) entry which is preliminary data.</text>
</comment>
<dbReference type="Proteomes" id="UP000661607">
    <property type="component" value="Unassembled WGS sequence"/>
</dbReference>
<keyword evidence="1" id="KW-0732">Signal</keyword>
<protein>
    <recommendedName>
        <fullName evidence="4">Spore-associated protein A</fullName>
    </recommendedName>
</protein>
<reference evidence="2 3" key="1">
    <citation type="submission" date="2020-10" db="EMBL/GenBank/DDBJ databases">
        <title>Sequencing the genomes of 1000 actinobacteria strains.</title>
        <authorList>
            <person name="Klenk H.-P."/>
        </authorList>
    </citation>
    <scope>NUCLEOTIDE SEQUENCE [LARGE SCALE GENOMIC DNA]</scope>
    <source>
        <strain evidence="2 3">DSM 43748</strain>
    </source>
</reference>
<organism evidence="2 3">
    <name type="scientific">Nonomuraea africana</name>
    <dbReference type="NCBI Taxonomy" id="46171"/>
    <lineage>
        <taxon>Bacteria</taxon>
        <taxon>Bacillati</taxon>
        <taxon>Actinomycetota</taxon>
        <taxon>Actinomycetes</taxon>
        <taxon>Streptosporangiales</taxon>
        <taxon>Streptosporangiaceae</taxon>
        <taxon>Nonomuraea</taxon>
    </lineage>
</organism>
<evidence type="ECO:0000256" key="1">
    <source>
        <dbReference type="SAM" id="SignalP"/>
    </source>
</evidence>
<evidence type="ECO:0000313" key="2">
    <source>
        <dbReference type="EMBL" id="MBE1557976.1"/>
    </source>
</evidence>
<feature type="signal peptide" evidence="1">
    <location>
        <begin position="1"/>
        <end position="24"/>
    </location>
</feature>
<proteinExistence type="predicted"/>
<name>A0ABR9K7I5_9ACTN</name>
<dbReference type="EMBL" id="JADBEF010000001">
    <property type="protein sequence ID" value="MBE1557976.1"/>
    <property type="molecule type" value="Genomic_DNA"/>
</dbReference>
<evidence type="ECO:0000313" key="3">
    <source>
        <dbReference type="Proteomes" id="UP000661607"/>
    </source>
</evidence>
<sequence length="143" mass="15029">MIKSVLAATLALGGILAAPATANAAGYTPEGICGNGFAVVNSAPVGDWGKVYLLYNRKNGLNCAVTIKSEHTGVSTRTSVTLEVKQPSGRIVKDSDSDRYRFYAGPVKLQGKGMCVRFSGEIANRPTKARFARGGNGRFTNCG</sequence>
<dbReference type="RefSeq" id="WP_192773483.1">
    <property type="nucleotide sequence ID" value="NZ_BAAASY010000026.1"/>
</dbReference>
<evidence type="ECO:0008006" key="4">
    <source>
        <dbReference type="Google" id="ProtNLM"/>
    </source>
</evidence>